<evidence type="ECO:0000313" key="1">
    <source>
        <dbReference type="EMBL" id="KAE8311493.1"/>
    </source>
</evidence>
<dbReference type="AlphaFoldDB" id="A0A5N6VSI0"/>
<keyword evidence="2" id="KW-1185">Reference proteome</keyword>
<name>A0A5N6VSI0_9EURO</name>
<sequence length="77" mass="9297">MCLVDSQVLRFLFFSFLFFLFLFTAQLEGYTISPQFLRYSTRSRCLMVRRMDGVKKTGWVRVWSQLRRLGSIDPYRN</sequence>
<reference evidence="2" key="1">
    <citation type="submission" date="2019-04" db="EMBL/GenBank/DDBJ databases">
        <title>Friends and foes A comparative genomics studyof 23 Aspergillus species from section Flavi.</title>
        <authorList>
            <consortium name="DOE Joint Genome Institute"/>
            <person name="Kjaerbolling I."/>
            <person name="Vesth T."/>
            <person name="Frisvad J.C."/>
            <person name="Nybo J.L."/>
            <person name="Theobald S."/>
            <person name="Kildgaard S."/>
            <person name="Isbrandt T."/>
            <person name="Kuo A."/>
            <person name="Sato A."/>
            <person name="Lyhne E.K."/>
            <person name="Kogle M.E."/>
            <person name="Wiebenga A."/>
            <person name="Kun R.S."/>
            <person name="Lubbers R.J."/>
            <person name="Makela M.R."/>
            <person name="Barry K."/>
            <person name="Chovatia M."/>
            <person name="Clum A."/>
            <person name="Daum C."/>
            <person name="Haridas S."/>
            <person name="He G."/>
            <person name="LaButti K."/>
            <person name="Lipzen A."/>
            <person name="Mondo S."/>
            <person name="Riley R."/>
            <person name="Salamov A."/>
            <person name="Simmons B.A."/>
            <person name="Magnuson J.K."/>
            <person name="Henrissat B."/>
            <person name="Mortensen U.H."/>
            <person name="Larsen T.O."/>
            <person name="Devries R.P."/>
            <person name="Grigoriev I.V."/>
            <person name="Machida M."/>
            <person name="Baker S.E."/>
            <person name="Andersen M.R."/>
        </authorList>
    </citation>
    <scope>NUCLEOTIDE SEQUENCE [LARGE SCALE GENOMIC DNA]</scope>
    <source>
        <strain evidence="2">CBS 130015</strain>
    </source>
</reference>
<dbReference type="Proteomes" id="UP000325433">
    <property type="component" value="Unassembled WGS sequence"/>
</dbReference>
<accession>A0A5N6VSI0</accession>
<protein>
    <submittedName>
        <fullName evidence="1">Uncharacterized protein</fullName>
    </submittedName>
</protein>
<organism evidence="1 2">
    <name type="scientific">Aspergillus transmontanensis</name>
    <dbReference type="NCBI Taxonomy" id="1034304"/>
    <lineage>
        <taxon>Eukaryota</taxon>
        <taxon>Fungi</taxon>
        <taxon>Dikarya</taxon>
        <taxon>Ascomycota</taxon>
        <taxon>Pezizomycotina</taxon>
        <taxon>Eurotiomycetes</taxon>
        <taxon>Eurotiomycetidae</taxon>
        <taxon>Eurotiales</taxon>
        <taxon>Aspergillaceae</taxon>
        <taxon>Aspergillus</taxon>
        <taxon>Aspergillus subgen. Circumdati</taxon>
    </lineage>
</organism>
<dbReference type="EMBL" id="ML738342">
    <property type="protein sequence ID" value="KAE8311493.1"/>
    <property type="molecule type" value="Genomic_DNA"/>
</dbReference>
<evidence type="ECO:0000313" key="2">
    <source>
        <dbReference type="Proteomes" id="UP000325433"/>
    </source>
</evidence>
<proteinExistence type="predicted"/>
<gene>
    <name evidence="1" type="ORF">BDV41DRAFT_541900</name>
</gene>